<protein>
    <submittedName>
        <fullName evidence="2">Uncharacterized protein</fullName>
    </submittedName>
</protein>
<gene>
    <name evidence="2" type="ORF">D3P04_01760</name>
</gene>
<reference evidence="3" key="1">
    <citation type="submission" date="2018-09" db="EMBL/GenBank/DDBJ databases">
        <title>Acidovorax cavernicola nov. sp. isolated from Gruta de las Maravillas (Aracena, Spain).</title>
        <authorList>
            <person name="Jurado V."/>
            <person name="Gutierrez-Patricio S."/>
            <person name="Gonzalez-Pimentel J.L."/>
            <person name="Miller A.Z."/>
            <person name="Laiz L."/>
            <person name="Saiz-Jimenez C."/>
        </authorList>
    </citation>
    <scope>NUCLEOTIDE SEQUENCE [LARGE SCALE GENOMIC DNA]</scope>
    <source>
        <strain evidence="3">1011MAR3C25</strain>
    </source>
</reference>
<comment type="caution">
    <text evidence="2">The sequence shown here is derived from an EMBL/GenBank/DDBJ whole genome shotgun (WGS) entry which is preliminary data.</text>
</comment>
<evidence type="ECO:0000256" key="1">
    <source>
        <dbReference type="SAM" id="MobiDB-lite"/>
    </source>
</evidence>
<dbReference type="AlphaFoldDB" id="A0A418T891"/>
<dbReference type="EMBL" id="QZCG01000001">
    <property type="protein sequence ID" value="RJE89383.1"/>
    <property type="molecule type" value="Genomic_DNA"/>
</dbReference>
<feature type="region of interest" description="Disordered" evidence="1">
    <location>
        <begin position="56"/>
        <end position="113"/>
    </location>
</feature>
<feature type="compositionally biased region" description="Basic and acidic residues" evidence="1">
    <location>
        <begin position="90"/>
        <end position="99"/>
    </location>
</feature>
<keyword evidence="3" id="KW-1185">Reference proteome</keyword>
<sequence>MRSNDEKIDPDETPAGLPYLRQTRAACRIFTLPRLPVAAAVDSQICPVMQELRIGPAAQPGPQLPGLSRGNRRAMNTPCRHSTVLRSIASRRDSGEDHGPQGIPPMECHPVMR</sequence>
<dbReference type="Proteomes" id="UP000284202">
    <property type="component" value="Unassembled WGS sequence"/>
</dbReference>
<accession>A0A418T891</accession>
<evidence type="ECO:0000313" key="2">
    <source>
        <dbReference type="EMBL" id="RJE89383.1"/>
    </source>
</evidence>
<dbReference type="RefSeq" id="WP_119745276.1">
    <property type="nucleotide sequence ID" value="NZ_QZCG01000001.1"/>
</dbReference>
<name>A0A418T891_9RHOB</name>
<proteinExistence type="predicted"/>
<evidence type="ECO:0000313" key="3">
    <source>
        <dbReference type="Proteomes" id="UP000284202"/>
    </source>
</evidence>
<organism evidence="2 3">
    <name type="scientific">Paracoccus onubensis</name>
    <dbReference type="NCBI Taxonomy" id="1675788"/>
    <lineage>
        <taxon>Bacteria</taxon>
        <taxon>Pseudomonadati</taxon>
        <taxon>Pseudomonadota</taxon>
        <taxon>Alphaproteobacteria</taxon>
        <taxon>Rhodobacterales</taxon>
        <taxon>Paracoccaceae</taxon>
        <taxon>Paracoccus</taxon>
    </lineage>
</organism>
<feature type="compositionally biased region" description="Low complexity" evidence="1">
    <location>
        <begin position="56"/>
        <end position="67"/>
    </location>
</feature>